<gene>
    <name evidence="12" type="ORF">PYV00_13845</name>
</gene>
<evidence type="ECO:0000313" key="12">
    <source>
        <dbReference type="EMBL" id="MDE8652785.1"/>
    </source>
</evidence>
<dbReference type="InterPro" id="IPR003594">
    <property type="entry name" value="HATPase_dom"/>
</dbReference>
<evidence type="ECO:0000256" key="5">
    <source>
        <dbReference type="ARBA" id="ARBA00022553"/>
    </source>
</evidence>
<dbReference type="PROSITE" id="PS50109">
    <property type="entry name" value="HIS_KIN"/>
    <property type="match status" value="1"/>
</dbReference>
<evidence type="ECO:0000256" key="10">
    <source>
        <dbReference type="SAM" id="Phobius"/>
    </source>
</evidence>
<evidence type="ECO:0000256" key="6">
    <source>
        <dbReference type="ARBA" id="ARBA00022679"/>
    </source>
</evidence>
<dbReference type="Gene3D" id="1.10.287.130">
    <property type="match status" value="1"/>
</dbReference>
<dbReference type="CDD" id="cd00082">
    <property type="entry name" value="HisKA"/>
    <property type="match status" value="1"/>
</dbReference>
<dbReference type="Pfam" id="PF25323">
    <property type="entry name" value="6TM_PilS"/>
    <property type="match status" value="1"/>
</dbReference>
<dbReference type="InterPro" id="IPR036890">
    <property type="entry name" value="HATPase_C_sf"/>
</dbReference>
<dbReference type="Gene3D" id="3.30.565.10">
    <property type="entry name" value="Histidine kinase-like ATPase, C-terminal domain"/>
    <property type="match status" value="1"/>
</dbReference>
<dbReference type="InterPro" id="IPR050980">
    <property type="entry name" value="2C_sensor_his_kinase"/>
</dbReference>
<dbReference type="InterPro" id="IPR004358">
    <property type="entry name" value="Sig_transdc_His_kin-like_C"/>
</dbReference>
<dbReference type="InterPro" id="IPR036097">
    <property type="entry name" value="HisK_dim/P_sf"/>
</dbReference>
<name>A0ABT5WS12_9SPHN</name>
<keyword evidence="9 12" id="KW-0067">ATP-binding</keyword>
<accession>A0ABT5WS12</accession>
<evidence type="ECO:0000256" key="1">
    <source>
        <dbReference type="ARBA" id="ARBA00000085"/>
    </source>
</evidence>
<feature type="domain" description="Histidine kinase" evidence="11">
    <location>
        <begin position="219"/>
        <end position="425"/>
    </location>
</feature>
<dbReference type="InterPro" id="IPR003661">
    <property type="entry name" value="HisK_dim/P_dom"/>
</dbReference>
<dbReference type="SUPFAM" id="SSF47384">
    <property type="entry name" value="Homodimeric domain of signal transducing histidine kinase"/>
    <property type="match status" value="1"/>
</dbReference>
<dbReference type="GO" id="GO:0005524">
    <property type="term" value="F:ATP binding"/>
    <property type="evidence" value="ECO:0007669"/>
    <property type="project" value="UniProtKB-KW"/>
</dbReference>
<feature type="transmembrane region" description="Helical" evidence="10">
    <location>
        <begin position="106"/>
        <end position="124"/>
    </location>
</feature>
<dbReference type="Proteomes" id="UP001216253">
    <property type="component" value="Unassembled WGS sequence"/>
</dbReference>
<protein>
    <recommendedName>
        <fullName evidence="3">histidine kinase</fullName>
        <ecNumber evidence="3">2.7.13.3</ecNumber>
    </recommendedName>
</protein>
<keyword evidence="10" id="KW-0472">Membrane</keyword>
<feature type="transmembrane region" description="Helical" evidence="10">
    <location>
        <begin position="129"/>
        <end position="146"/>
    </location>
</feature>
<keyword evidence="5" id="KW-0597">Phosphoprotein</keyword>
<evidence type="ECO:0000256" key="8">
    <source>
        <dbReference type="ARBA" id="ARBA00022777"/>
    </source>
</evidence>
<dbReference type="SUPFAM" id="SSF55874">
    <property type="entry name" value="ATPase domain of HSP90 chaperone/DNA topoisomerase II/histidine kinase"/>
    <property type="match status" value="1"/>
</dbReference>
<evidence type="ECO:0000256" key="2">
    <source>
        <dbReference type="ARBA" id="ARBA00004651"/>
    </source>
</evidence>
<dbReference type="PRINTS" id="PR00344">
    <property type="entry name" value="BCTRLSENSOR"/>
</dbReference>
<dbReference type="EMBL" id="JARESE010000047">
    <property type="protein sequence ID" value="MDE8652785.1"/>
    <property type="molecule type" value="Genomic_DNA"/>
</dbReference>
<feature type="transmembrane region" description="Helical" evidence="10">
    <location>
        <begin position="21"/>
        <end position="42"/>
    </location>
</feature>
<proteinExistence type="predicted"/>
<evidence type="ECO:0000256" key="7">
    <source>
        <dbReference type="ARBA" id="ARBA00022741"/>
    </source>
</evidence>
<evidence type="ECO:0000313" key="13">
    <source>
        <dbReference type="Proteomes" id="UP001216253"/>
    </source>
</evidence>
<comment type="subcellular location">
    <subcellularLocation>
        <location evidence="2">Cell membrane</location>
        <topology evidence="2">Multi-pass membrane protein</topology>
    </subcellularLocation>
</comment>
<keyword evidence="10" id="KW-1133">Transmembrane helix</keyword>
<dbReference type="PANTHER" id="PTHR44936">
    <property type="entry name" value="SENSOR PROTEIN CREC"/>
    <property type="match status" value="1"/>
</dbReference>
<keyword evidence="4" id="KW-1003">Cell membrane</keyword>
<feature type="transmembrane region" description="Helical" evidence="10">
    <location>
        <begin position="48"/>
        <end position="70"/>
    </location>
</feature>
<organism evidence="12 13">
    <name type="scientific">Novosphingobium album</name>
    <name type="common">ex Liu et al. 2023</name>
    <dbReference type="NCBI Taxonomy" id="3031130"/>
    <lineage>
        <taxon>Bacteria</taxon>
        <taxon>Pseudomonadati</taxon>
        <taxon>Pseudomonadota</taxon>
        <taxon>Alphaproteobacteria</taxon>
        <taxon>Sphingomonadales</taxon>
        <taxon>Sphingomonadaceae</taxon>
        <taxon>Novosphingobium</taxon>
    </lineage>
</organism>
<sequence>MAEPYSRDSTAPMADAGRRNMHLLIQLRWIAVGGQLITIAVVDRLMEIKLPLAPLLVVPALLAAINLVSLPYLRRRDTVRNIELTSALLVDVIALAWQLYHSGGLGNPFASLFLLQVVIGAILLEPRSSWGIVAATLVALGTLTLQPEPLVLPPRYATDPMALYLAGSLVCFVLIAVLLVAFVTRINRNFREADAALAAARQRAAEEDHIVRMGLLASGAAHELGTPMSSMSVILGDLVRHPAVIEHDDLLADITDMQAELQRCKKIVSGILHSAGEVRGENPSITTVKALLADIVEDWRDRTAGEIRLHDQLDDDVVIVSDAALRQVIGNIVENAVDMAAQDIVIQARRTAAALELEVLDDGPGFSAEMLEDFGRPYASTKATPGGGLGLFLVVNVLRKLGGRVDVANREHQGARVRLTVPLDAFVYEGKTAA</sequence>
<dbReference type="Pfam" id="PF02518">
    <property type="entry name" value="HATPase_c"/>
    <property type="match status" value="1"/>
</dbReference>
<comment type="caution">
    <text evidence="12">The sequence shown here is derived from an EMBL/GenBank/DDBJ whole genome shotgun (WGS) entry which is preliminary data.</text>
</comment>
<keyword evidence="10" id="KW-0812">Transmembrane</keyword>
<feature type="transmembrane region" description="Helical" evidence="10">
    <location>
        <begin position="161"/>
        <end position="183"/>
    </location>
</feature>
<comment type="catalytic activity">
    <reaction evidence="1">
        <text>ATP + protein L-histidine = ADP + protein N-phospho-L-histidine.</text>
        <dbReference type="EC" id="2.7.13.3"/>
    </reaction>
</comment>
<evidence type="ECO:0000259" key="11">
    <source>
        <dbReference type="PROSITE" id="PS50109"/>
    </source>
</evidence>
<keyword evidence="6" id="KW-0808">Transferase</keyword>
<evidence type="ECO:0000256" key="3">
    <source>
        <dbReference type="ARBA" id="ARBA00012438"/>
    </source>
</evidence>
<evidence type="ECO:0000256" key="9">
    <source>
        <dbReference type="ARBA" id="ARBA00022840"/>
    </source>
</evidence>
<evidence type="ECO:0000256" key="4">
    <source>
        <dbReference type="ARBA" id="ARBA00022475"/>
    </source>
</evidence>
<dbReference type="SMART" id="SM00387">
    <property type="entry name" value="HATPase_c"/>
    <property type="match status" value="1"/>
</dbReference>
<dbReference type="EC" id="2.7.13.3" evidence="3"/>
<reference evidence="12 13" key="1">
    <citation type="submission" date="2023-03" db="EMBL/GenBank/DDBJ databases">
        <title>NovoSphingobium album sp. nov. isolated from polycyclic aromatic hydrocarbons- and heavy-metal polluted soil.</title>
        <authorList>
            <person name="Liu Z."/>
            <person name="Wang K."/>
        </authorList>
    </citation>
    <scope>NUCLEOTIDE SEQUENCE [LARGE SCALE GENOMIC DNA]</scope>
    <source>
        <strain evidence="12 13">H3SJ31-1</strain>
    </source>
</reference>
<keyword evidence="7" id="KW-0547">Nucleotide-binding</keyword>
<dbReference type="PANTHER" id="PTHR44936:SF10">
    <property type="entry name" value="SENSOR PROTEIN RSTB"/>
    <property type="match status" value="1"/>
</dbReference>
<keyword evidence="13" id="KW-1185">Reference proteome</keyword>
<dbReference type="InterPro" id="IPR005467">
    <property type="entry name" value="His_kinase_dom"/>
</dbReference>
<keyword evidence="8" id="KW-0418">Kinase</keyword>
<feature type="transmembrane region" description="Helical" evidence="10">
    <location>
        <begin position="82"/>
        <end position="100"/>
    </location>
</feature>